<keyword evidence="5" id="KW-1185">Reference proteome</keyword>
<dbReference type="Proteomes" id="UP001140453">
    <property type="component" value="Unassembled WGS sequence"/>
</dbReference>
<comment type="caution">
    <text evidence="4">The sequence shown here is derived from an EMBL/GenBank/DDBJ whole genome shotgun (WGS) entry which is preliminary data.</text>
</comment>
<protein>
    <recommendedName>
        <fullName evidence="3">C2H2-type domain-containing protein</fullName>
    </recommendedName>
</protein>
<dbReference type="AlphaFoldDB" id="A0A9W8YTY6"/>
<proteinExistence type="predicted"/>
<evidence type="ECO:0000313" key="4">
    <source>
        <dbReference type="EMBL" id="KAJ4392154.1"/>
    </source>
</evidence>
<accession>A0A9W8YTY6</accession>
<evidence type="ECO:0000256" key="2">
    <source>
        <dbReference type="SAM" id="MobiDB-lite"/>
    </source>
</evidence>
<dbReference type="OrthoDB" id="20872at2759"/>
<sequence length="612" mass="69477">MDSARAQEYPDSVSVVQQYLIETEAGFEIIKEHSRVAQICAECLFLFQTALKNVKILRASSLREQQMAKISLQRSYSRLKTWSDDHNVSEGGIDEVLFGSFKLESSVLKLLTSIGQILTDRLLEFFDNSIDAVCEESIRKMRKLISDALDYESDDSSESGTSVFSSDSVHEVLEDLQMETTWLLDLEPLLSDPIVPLDAEPTRLDEYTTWDPSQHFVDKLSTRFPGAESYLIQQIGQANYDRFLRCQENRNNSQRMDDTSVLVTDNPDGASSKFHDSGVGSSLPTSYAETVMSYGADEVRRVRLPPLPALAKDGCPFLCVCCGKLVTIRTNSAWKKHIFADLQPWICLEVECPIVCKTFPTRKDWVSHLALDHGLEPDWASIKCPLCRQDTGSGKVSITTHISTHLEEISLATLPIDSDFDEDSAANVLNDEEAEEEMRSEAKIETRDNMDPPTRSTTGGALDEDDMKRTTIRRKRPPTLEELAPKKCREPGCPKTFKRPCDLTKHEKTHSRPWKCLVESCKYHEYGWPTEKEWDRHWNDKHNPTPQFYKCLFPPCPYKSKRESNCKQHMEKVHDWQYYRTKVNDGTKSNGDLTAEVGDASSQSYPGVGRAP</sequence>
<evidence type="ECO:0000256" key="1">
    <source>
        <dbReference type="PROSITE-ProRule" id="PRU00042"/>
    </source>
</evidence>
<dbReference type="PANTHER" id="PTHR35391">
    <property type="entry name" value="C2H2-TYPE DOMAIN-CONTAINING PROTEIN-RELATED"/>
    <property type="match status" value="1"/>
</dbReference>
<dbReference type="GO" id="GO:0008270">
    <property type="term" value="F:zinc ion binding"/>
    <property type="evidence" value="ECO:0007669"/>
    <property type="project" value="UniProtKB-KW"/>
</dbReference>
<dbReference type="PANTHER" id="PTHR35391:SF5">
    <property type="entry name" value="DUF6590 DOMAIN-CONTAINING PROTEIN"/>
    <property type="match status" value="1"/>
</dbReference>
<gene>
    <name evidence="4" type="ORF">N0V93_005777</name>
</gene>
<organism evidence="4 5">
    <name type="scientific">Gnomoniopsis smithogilvyi</name>
    <dbReference type="NCBI Taxonomy" id="1191159"/>
    <lineage>
        <taxon>Eukaryota</taxon>
        <taxon>Fungi</taxon>
        <taxon>Dikarya</taxon>
        <taxon>Ascomycota</taxon>
        <taxon>Pezizomycotina</taxon>
        <taxon>Sordariomycetes</taxon>
        <taxon>Sordariomycetidae</taxon>
        <taxon>Diaporthales</taxon>
        <taxon>Gnomoniaceae</taxon>
        <taxon>Gnomoniopsis</taxon>
    </lineage>
</organism>
<dbReference type="SUPFAM" id="SSF57667">
    <property type="entry name" value="beta-beta-alpha zinc fingers"/>
    <property type="match status" value="1"/>
</dbReference>
<feature type="region of interest" description="Disordered" evidence="2">
    <location>
        <begin position="431"/>
        <end position="463"/>
    </location>
</feature>
<feature type="compositionally biased region" description="Basic and acidic residues" evidence="2">
    <location>
        <begin position="437"/>
        <end position="450"/>
    </location>
</feature>
<dbReference type="SMART" id="SM00355">
    <property type="entry name" value="ZnF_C2H2"/>
    <property type="match status" value="4"/>
</dbReference>
<feature type="domain" description="C2H2-type" evidence="3">
    <location>
        <begin position="486"/>
        <end position="515"/>
    </location>
</feature>
<dbReference type="InterPro" id="IPR013087">
    <property type="entry name" value="Znf_C2H2_type"/>
</dbReference>
<evidence type="ECO:0000313" key="5">
    <source>
        <dbReference type="Proteomes" id="UP001140453"/>
    </source>
</evidence>
<dbReference type="Pfam" id="PF26082">
    <property type="entry name" value="zf-C2H2_AcuF"/>
    <property type="match status" value="1"/>
</dbReference>
<name>A0A9W8YTY6_9PEZI</name>
<keyword evidence="1" id="KW-0862">Zinc</keyword>
<keyword evidence="1" id="KW-0479">Metal-binding</keyword>
<evidence type="ECO:0000259" key="3">
    <source>
        <dbReference type="PROSITE" id="PS50157"/>
    </source>
</evidence>
<feature type="region of interest" description="Disordered" evidence="2">
    <location>
        <begin position="585"/>
        <end position="612"/>
    </location>
</feature>
<dbReference type="PROSITE" id="PS50157">
    <property type="entry name" value="ZINC_FINGER_C2H2_2"/>
    <property type="match status" value="1"/>
</dbReference>
<dbReference type="PROSITE" id="PS00028">
    <property type="entry name" value="ZINC_FINGER_C2H2_1"/>
    <property type="match status" value="1"/>
</dbReference>
<dbReference type="InterPro" id="IPR058925">
    <property type="entry name" value="zf-C2H2_AcuF"/>
</dbReference>
<dbReference type="InterPro" id="IPR036236">
    <property type="entry name" value="Znf_C2H2_sf"/>
</dbReference>
<reference evidence="4" key="1">
    <citation type="submission" date="2022-10" db="EMBL/GenBank/DDBJ databases">
        <title>Tapping the CABI collections for fungal endophytes: first genome assemblies for Collariella, Neodidymelliopsis, Ascochyta clinopodiicola, Didymella pomorum, Didymosphaeria variabile, Neocosmospora piperis and Neocucurbitaria cava.</title>
        <authorList>
            <person name="Hill R."/>
        </authorList>
    </citation>
    <scope>NUCLEOTIDE SEQUENCE</scope>
    <source>
        <strain evidence="4">IMI 355082</strain>
    </source>
</reference>
<keyword evidence="1" id="KW-0863">Zinc-finger</keyword>
<dbReference type="EMBL" id="JAPEVB010000003">
    <property type="protein sequence ID" value="KAJ4392154.1"/>
    <property type="molecule type" value="Genomic_DNA"/>
</dbReference>